<gene>
    <name evidence="1" type="ORF">BKE30_14440</name>
</gene>
<dbReference type="EMBL" id="MLCN01000053">
    <property type="protein sequence ID" value="ONG37409.1"/>
    <property type="molecule type" value="Genomic_DNA"/>
</dbReference>
<evidence type="ECO:0000313" key="1">
    <source>
        <dbReference type="EMBL" id="ONG37409.1"/>
    </source>
</evidence>
<protein>
    <submittedName>
        <fullName evidence="1">Uncharacterized protein</fullName>
    </submittedName>
</protein>
<name>A0A1S8CRQ8_9GAMM</name>
<organism evidence="1 2">
    <name type="scientific">Alkanindiges hydrocarboniclasticus</name>
    <dbReference type="NCBI Taxonomy" id="1907941"/>
    <lineage>
        <taxon>Bacteria</taxon>
        <taxon>Pseudomonadati</taxon>
        <taxon>Pseudomonadota</taxon>
        <taxon>Gammaproteobacteria</taxon>
        <taxon>Moraxellales</taxon>
        <taxon>Moraxellaceae</taxon>
        <taxon>Alkanindiges</taxon>
    </lineage>
</organism>
<dbReference type="Proteomes" id="UP000192132">
    <property type="component" value="Unassembled WGS sequence"/>
</dbReference>
<dbReference type="RefSeq" id="WP_076879291.1">
    <property type="nucleotide sequence ID" value="NZ_MLCN01000053.1"/>
</dbReference>
<accession>A0A1S8CRQ8</accession>
<dbReference type="AlphaFoldDB" id="A0A1S8CRQ8"/>
<dbReference type="STRING" id="1907941.BKE30_14440"/>
<reference evidence="1 2" key="1">
    <citation type="submission" date="2016-10" db="EMBL/GenBank/DDBJ databases">
        <title>Draft Genome sequence of Alkanindiges sp. strain H1.</title>
        <authorList>
            <person name="Subhash Y."/>
            <person name="Lee S."/>
        </authorList>
    </citation>
    <scope>NUCLEOTIDE SEQUENCE [LARGE SCALE GENOMIC DNA]</scope>
    <source>
        <strain evidence="1 2">H1</strain>
    </source>
</reference>
<keyword evidence="2" id="KW-1185">Reference proteome</keyword>
<sequence>MIIDQTKATVGMFVLVPSIQQYSHVVSNYGIITAIEGAFYLFHYPDALESEKPIRVKKADAIVVDTIEHAVLIIQKDNQLIEEFNELIQIREQQWQEFMAVQPH</sequence>
<comment type="caution">
    <text evidence="1">The sequence shown here is derived from an EMBL/GenBank/DDBJ whole genome shotgun (WGS) entry which is preliminary data.</text>
</comment>
<evidence type="ECO:0000313" key="2">
    <source>
        <dbReference type="Proteomes" id="UP000192132"/>
    </source>
</evidence>
<proteinExistence type="predicted"/>